<dbReference type="SMART" id="SM00184">
    <property type="entry name" value="RING"/>
    <property type="match status" value="1"/>
</dbReference>
<feature type="region of interest" description="Disordered" evidence="7">
    <location>
        <begin position="70"/>
        <end position="90"/>
    </location>
</feature>
<dbReference type="InterPro" id="IPR018957">
    <property type="entry name" value="Znf_C3HC4_RING-type"/>
</dbReference>
<keyword evidence="10" id="KW-1185">Reference proteome</keyword>
<dbReference type="GO" id="GO:0005737">
    <property type="term" value="C:cytoplasm"/>
    <property type="evidence" value="ECO:0007669"/>
    <property type="project" value="UniProtKB-SubCell"/>
</dbReference>
<keyword evidence="5" id="KW-0862">Zinc</keyword>
<comment type="caution">
    <text evidence="9">The sequence shown here is derived from an EMBL/GenBank/DDBJ whole genome shotgun (WGS) entry which is preliminary data.</text>
</comment>
<dbReference type="AlphaFoldDB" id="A0A843X7S8"/>
<evidence type="ECO:0000256" key="5">
    <source>
        <dbReference type="ARBA" id="ARBA00022833"/>
    </source>
</evidence>
<evidence type="ECO:0000256" key="6">
    <source>
        <dbReference type="PROSITE-ProRule" id="PRU00175"/>
    </source>
</evidence>
<organism evidence="9 10">
    <name type="scientific">Colocasia esculenta</name>
    <name type="common">Wild taro</name>
    <name type="synonym">Arum esculentum</name>
    <dbReference type="NCBI Taxonomy" id="4460"/>
    <lineage>
        <taxon>Eukaryota</taxon>
        <taxon>Viridiplantae</taxon>
        <taxon>Streptophyta</taxon>
        <taxon>Embryophyta</taxon>
        <taxon>Tracheophyta</taxon>
        <taxon>Spermatophyta</taxon>
        <taxon>Magnoliopsida</taxon>
        <taxon>Liliopsida</taxon>
        <taxon>Araceae</taxon>
        <taxon>Aroideae</taxon>
        <taxon>Colocasieae</taxon>
        <taxon>Colocasia</taxon>
    </lineage>
</organism>
<dbReference type="PROSITE" id="PS50089">
    <property type="entry name" value="ZF_RING_2"/>
    <property type="match status" value="1"/>
</dbReference>
<dbReference type="InterPro" id="IPR013083">
    <property type="entry name" value="Znf_RING/FYVE/PHD"/>
</dbReference>
<dbReference type="Proteomes" id="UP000652761">
    <property type="component" value="Unassembled WGS sequence"/>
</dbReference>
<feature type="region of interest" description="Disordered" evidence="7">
    <location>
        <begin position="1"/>
        <end position="52"/>
    </location>
</feature>
<dbReference type="Pfam" id="PF00097">
    <property type="entry name" value="zf-C3HC4"/>
    <property type="match status" value="1"/>
</dbReference>
<dbReference type="GO" id="GO:0000976">
    <property type="term" value="F:transcription cis-regulatory region binding"/>
    <property type="evidence" value="ECO:0007669"/>
    <property type="project" value="TreeGrafter"/>
</dbReference>
<feature type="region of interest" description="Disordered" evidence="7">
    <location>
        <begin position="741"/>
        <end position="762"/>
    </location>
</feature>
<evidence type="ECO:0000256" key="3">
    <source>
        <dbReference type="ARBA" id="ARBA00022723"/>
    </source>
</evidence>
<evidence type="ECO:0000256" key="2">
    <source>
        <dbReference type="ARBA" id="ARBA00022490"/>
    </source>
</evidence>
<dbReference type="SUPFAM" id="SSF57850">
    <property type="entry name" value="RING/U-box"/>
    <property type="match status" value="1"/>
</dbReference>
<keyword evidence="3" id="KW-0479">Metal-binding</keyword>
<reference evidence="9" key="1">
    <citation type="submission" date="2017-07" db="EMBL/GenBank/DDBJ databases">
        <title>Taro Niue Genome Assembly and Annotation.</title>
        <authorList>
            <person name="Atibalentja N."/>
            <person name="Keating K."/>
            <person name="Fields C.J."/>
        </authorList>
    </citation>
    <scope>NUCLEOTIDE SEQUENCE</scope>
    <source>
        <strain evidence="9">Niue_2</strain>
        <tissue evidence="9">Leaf</tissue>
    </source>
</reference>
<accession>A0A843X7S8</accession>
<dbReference type="Gene3D" id="3.30.40.10">
    <property type="entry name" value="Zinc/RING finger domain, C3HC4 (zinc finger)"/>
    <property type="match status" value="1"/>
</dbReference>
<feature type="domain" description="RING-type" evidence="8">
    <location>
        <begin position="236"/>
        <end position="282"/>
    </location>
</feature>
<evidence type="ECO:0000256" key="1">
    <source>
        <dbReference type="ARBA" id="ARBA00004496"/>
    </source>
</evidence>
<evidence type="ECO:0000313" key="9">
    <source>
        <dbReference type="EMBL" id="MQM14200.1"/>
    </source>
</evidence>
<dbReference type="GO" id="GO:0045944">
    <property type="term" value="P:positive regulation of transcription by RNA polymerase II"/>
    <property type="evidence" value="ECO:0007669"/>
    <property type="project" value="TreeGrafter"/>
</dbReference>
<dbReference type="InterPro" id="IPR001841">
    <property type="entry name" value="Znf_RING"/>
</dbReference>
<dbReference type="EMBL" id="NMUH01006002">
    <property type="protein sequence ID" value="MQM14200.1"/>
    <property type="molecule type" value="Genomic_DNA"/>
</dbReference>
<name>A0A843X7S8_COLES</name>
<dbReference type="InterPro" id="IPR039739">
    <property type="entry name" value="MAG2/RNF10"/>
</dbReference>
<feature type="compositionally biased region" description="Polar residues" evidence="7">
    <location>
        <begin position="1"/>
        <end position="17"/>
    </location>
</feature>
<evidence type="ECO:0000256" key="7">
    <source>
        <dbReference type="SAM" id="MobiDB-lite"/>
    </source>
</evidence>
<dbReference type="InterPro" id="IPR017907">
    <property type="entry name" value="Znf_RING_CS"/>
</dbReference>
<dbReference type="OrthoDB" id="302966at2759"/>
<evidence type="ECO:0000313" key="10">
    <source>
        <dbReference type="Proteomes" id="UP000652761"/>
    </source>
</evidence>
<evidence type="ECO:0000256" key="4">
    <source>
        <dbReference type="ARBA" id="ARBA00022771"/>
    </source>
</evidence>
<protein>
    <recommendedName>
        <fullName evidence="8">RING-type domain-containing protein</fullName>
    </recommendedName>
</protein>
<dbReference type="PANTHER" id="PTHR12983">
    <property type="entry name" value="RING FINGER 10 FAMILY MEMBER"/>
    <property type="match status" value="1"/>
</dbReference>
<sequence length="762" mass="84109">MSISPTDGQRSVPSSSCAPPRSPGSHHGSPREHRRSLEIGAGRPLAGSPHIAAPEGMAATAGNAVMAVSVSGESDSSSEQMTELRTQDVKKVSCARHSGTIAQWQPSGEGIATPQTRSDQRRLTQFRGKQPGHADTSVCLHNSVNHSGGRRNQGISGNHLLNFHFDPISRPQPRMTPSKRQQKIRPYNKDLFLQANYNFFVLDTGNYVVGSMNPDKMLHWEDVVCVRYSTPFNVQCPICLENPMSAQITSCGHIYCFPCILRYLLMGEEDHQGEYWKKCPLCFMMLSVKDLYTVNIHNVKPYNVGDHIDFTLLTRSKDSTVPLQRNYQKLGSVPCGSDELCDSFSKFTLTSDVELSAREGKKDLSDWLAKAESGLVDDLERLPYVCAALDQLDQRIKNWADYQSLSCSPASRSAFPNSTVLSATSDKIQPCTSSTTVNREQIFFGVSESAVRKQSTSQEEMPNSSAIDEQTHLLPPFHVAEHSEGLEKLSPSYGNKALQKHPFDANERDSYFFYQAIDGQHLILHPLNMKCLLHHYKSYDSLPDSIGGQIIQLETVTQSEAARKRYRFLSHFSLTTSFQLCEIDLSHILPADALSLFIDEIKKREKQRKRLAMKEQEEKDRAEAAALHAMPVPSDYRRSSYGAAAYSLEEFEALGNSAPPSTSPPTVGERKRFSDVTRLGYASGHDSPALRANELGDVPGNTEVTGEASNVGGQRTTPLSFASVMSASKAVSSLEVPKADGLGKKGKKPTRVLLSTAGGRRY</sequence>
<dbReference type="PROSITE" id="PS00518">
    <property type="entry name" value="ZF_RING_1"/>
    <property type="match status" value="1"/>
</dbReference>
<evidence type="ECO:0000259" key="8">
    <source>
        <dbReference type="PROSITE" id="PS50089"/>
    </source>
</evidence>
<gene>
    <name evidence="9" type="ORF">Taro_047129</name>
</gene>
<dbReference type="PANTHER" id="PTHR12983:SF9">
    <property type="entry name" value="E3 UBIQUITIN-PROTEIN LIGASE RNF10"/>
    <property type="match status" value="1"/>
</dbReference>
<keyword evidence="2" id="KW-0963">Cytoplasm</keyword>
<keyword evidence="4 6" id="KW-0863">Zinc-finger</keyword>
<comment type="subcellular location">
    <subcellularLocation>
        <location evidence="1">Cytoplasm</location>
    </subcellularLocation>
</comment>
<feature type="compositionally biased region" description="Low complexity" evidence="7">
    <location>
        <begin position="70"/>
        <end position="79"/>
    </location>
</feature>
<dbReference type="CDD" id="cd16536">
    <property type="entry name" value="RING-HC_RNF10"/>
    <property type="match status" value="1"/>
</dbReference>
<proteinExistence type="predicted"/>
<dbReference type="GO" id="GO:0008270">
    <property type="term" value="F:zinc ion binding"/>
    <property type="evidence" value="ECO:0007669"/>
    <property type="project" value="UniProtKB-KW"/>
</dbReference>